<feature type="transmembrane region" description="Helical" evidence="1">
    <location>
        <begin position="397"/>
        <end position="417"/>
    </location>
</feature>
<feature type="transmembrane region" description="Helical" evidence="1">
    <location>
        <begin position="107"/>
        <end position="127"/>
    </location>
</feature>
<dbReference type="PANTHER" id="PTHR43185:SF2">
    <property type="entry name" value="FERROUS IRON TRANSPORT PROTEIN B"/>
    <property type="match status" value="1"/>
</dbReference>
<dbReference type="Pfam" id="PF07670">
    <property type="entry name" value="Gate"/>
    <property type="match status" value="2"/>
</dbReference>
<feature type="domain" description="Nucleoside transporter/FeoB GTPase Gate" evidence="3">
    <location>
        <begin position="138"/>
        <end position="230"/>
    </location>
</feature>
<dbReference type="InterPro" id="IPR050860">
    <property type="entry name" value="FeoB_GTPase"/>
</dbReference>
<feature type="transmembrane region" description="Helical" evidence="1">
    <location>
        <begin position="437"/>
        <end position="460"/>
    </location>
</feature>
<reference evidence="4 5" key="1">
    <citation type="submission" date="2021-01" db="EMBL/GenBank/DDBJ databases">
        <title>Genomic Encyclopedia of Type Strains, Phase IV (KMG-IV): sequencing the most valuable type-strain genomes for metagenomic binning, comparative biology and taxonomic classification.</title>
        <authorList>
            <person name="Goeker M."/>
        </authorList>
    </citation>
    <scope>NUCLEOTIDE SEQUENCE [LARGE SCALE GENOMIC DNA]</scope>
    <source>
        <strain evidence="4 5">DSM 105453</strain>
    </source>
</reference>
<proteinExistence type="predicted"/>
<feature type="transmembrane region" description="Helical" evidence="1">
    <location>
        <begin position="181"/>
        <end position="201"/>
    </location>
</feature>
<keyword evidence="5" id="KW-1185">Reference proteome</keyword>
<feature type="transmembrane region" description="Helical" evidence="1">
    <location>
        <begin position="351"/>
        <end position="376"/>
    </location>
</feature>
<comment type="caution">
    <text evidence="4">The sequence shown here is derived from an EMBL/GenBank/DDBJ whole genome shotgun (WGS) entry which is preliminary data.</text>
</comment>
<evidence type="ECO:0000313" key="4">
    <source>
        <dbReference type="EMBL" id="MBM7717481.1"/>
    </source>
</evidence>
<accession>A0ABS2RFW7</accession>
<feature type="transmembrane region" description="Helical" evidence="1">
    <location>
        <begin position="312"/>
        <end position="331"/>
    </location>
</feature>
<sequence>MSTHIQPKPNNYNELLHLAQSLSTEDIRDEIVTNIYQTSNAICEKTIAYKAPEKLRQTEKLDKIFTSKVWGFPIMLAMLGVVFYITIAGANVPSTMLANTFNWLEQYITAFFTWIHAPEWLHGILVLGLYRGTAWVVSVMLPPMAIFFPMFALLENYGYLPRVAFNMDRLFKRAGAHGKQALTMAMGFGCNAAAIMSTRIIESPRERMLAILTNNFVPCNGRWPTLILLASLFMAVGYSGTMGTLVTAGIVMGMVLFGIVVTLFVSWALSKTALKGVPTHYTLELPAYRRPRFWETIIRATLDKSWFVLKRAVIIAAPAGVMTWVAANIYIGDTSLLMYFVNFLDPFAQLLGLDGFILMAFIFGLPANEVVLPILLMGYLSTGAMTEVEELTAIKSIFVDHGWTWLTALNMMLFSLLHYPCGTTLFNIYKETNSKKWTFVAFALPTAIAIIVTFIVAQVVRGFGWV</sequence>
<dbReference type="EMBL" id="JAFBFH010000050">
    <property type="protein sequence ID" value="MBM7717481.1"/>
    <property type="molecule type" value="Genomic_DNA"/>
</dbReference>
<feature type="transmembrane region" description="Helical" evidence="1">
    <location>
        <begin position="246"/>
        <end position="269"/>
    </location>
</feature>
<evidence type="ECO:0000259" key="3">
    <source>
        <dbReference type="Pfam" id="PF07670"/>
    </source>
</evidence>
<dbReference type="Pfam" id="PF07664">
    <property type="entry name" value="FeoB_C"/>
    <property type="match status" value="1"/>
</dbReference>
<feature type="domain" description="Ferrous iron transport protein B C-terminal" evidence="2">
    <location>
        <begin position="251"/>
        <end position="300"/>
    </location>
</feature>
<dbReference type="PANTHER" id="PTHR43185">
    <property type="entry name" value="FERROUS IRON TRANSPORT PROTEIN B"/>
    <property type="match status" value="1"/>
</dbReference>
<protein>
    <submittedName>
        <fullName evidence="4">Ferrous iron transport protein B</fullName>
    </submittedName>
</protein>
<feature type="transmembrane region" description="Helical" evidence="1">
    <location>
        <begin position="134"/>
        <end position="154"/>
    </location>
</feature>
<evidence type="ECO:0000259" key="2">
    <source>
        <dbReference type="Pfam" id="PF07664"/>
    </source>
</evidence>
<dbReference type="RefSeq" id="WP_077112762.1">
    <property type="nucleotide sequence ID" value="NZ_JAFBFH010000050.1"/>
</dbReference>
<feature type="transmembrane region" description="Helical" evidence="1">
    <location>
        <begin position="222"/>
        <end position="240"/>
    </location>
</feature>
<keyword evidence="1" id="KW-0812">Transmembrane</keyword>
<feature type="domain" description="Nucleoside transporter/FeoB GTPase Gate" evidence="3">
    <location>
        <begin position="310"/>
        <end position="434"/>
    </location>
</feature>
<dbReference type="InterPro" id="IPR011642">
    <property type="entry name" value="Gate_dom"/>
</dbReference>
<keyword evidence="1" id="KW-1133">Transmembrane helix</keyword>
<evidence type="ECO:0000313" key="5">
    <source>
        <dbReference type="Proteomes" id="UP000823485"/>
    </source>
</evidence>
<organism evidence="4 5">
    <name type="scientific">Siminovitchia thermophila</name>
    <dbReference type="NCBI Taxonomy" id="1245522"/>
    <lineage>
        <taxon>Bacteria</taxon>
        <taxon>Bacillati</taxon>
        <taxon>Bacillota</taxon>
        <taxon>Bacilli</taxon>
        <taxon>Bacillales</taxon>
        <taxon>Bacillaceae</taxon>
        <taxon>Siminovitchia</taxon>
    </lineage>
</organism>
<name>A0ABS2RFW7_9BACI</name>
<dbReference type="Proteomes" id="UP000823485">
    <property type="component" value="Unassembled WGS sequence"/>
</dbReference>
<dbReference type="InterPro" id="IPR011640">
    <property type="entry name" value="Fe2_transport_prot_B_C"/>
</dbReference>
<feature type="transmembrane region" description="Helical" evidence="1">
    <location>
        <begin position="69"/>
        <end position="87"/>
    </location>
</feature>
<keyword evidence="1" id="KW-0472">Membrane</keyword>
<gene>
    <name evidence="4" type="ORF">JOC94_004509</name>
</gene>
<evidence type="ECO:0000256" key="1">
    <source>
        <dbReference type="SAM" id="Phobius"/>
    </source>
</evidence>